<proteinExistence type="predicted"/>
<evidence type="ECO:0000313" key="2">
    <source>
        <dbReference type="Proteomes" id="UP000185146"/>
    </source>
</evidence>
<organism evidence="1 2">
    <name type="scientific">Pseudomonas putida</name>
    <name type="common">Arthrobacter siderocapsulatus</name>
    <dbReference type="NCBI Taxonomy" id="303"/>
    <lineage>
        <taxon>Bacteria</taxon>
        <taxon>Pseudomonadati</taxon>
        <taxon>Pseudomonadota</taxon>
        <taxon>Gammaproteobacteria</taxon>
        <taxon>Pseudomonadales</taxon>
        <taxon>Pseudomonadaceae</taxon>
        <taxon>Pseudomonas</taxon>
    </lineage>
</organism>
<evidence type="ECO:0000313" key="1">
    <source>
        <dbReference type="EMBL" id="APO81603.1"/>
    </source>
</evidence>
<dbReference type="AlphaFoldDB" id="A0A1L5PN63"/>
<name>A0A1L5PN63_PSEPU</name>
<dbReference type="Proteomes" id="UP000185146">
    <property type="component" value="Chromosome"/>
</dbReference>
<sequence length="63" mass="7417">MSKPDWKEAPEWADYLAMDACGDWWWYEYEPGRADGIWFAGVGQAEAVESQQPHWSRTLEQRP</sequence>
<gene>
    <name evidence="1" type="ORF">BL240_09150</name>
</gene>
<protein>
    <submittedName>
        <fullName evidence="1">Uncharacterized protein</fullName>
    </submittedName>
</protein>
<accession>A0A1L5PN63</accession>
<reference evidence="1 2" key="1">
    <citation type="submission" date="2016-12" db="EMBL/GenBank/DDBJ databases">
        <title>Draft Genome Sequence of Mercury Resistant Pseudomonas DRA525.</title>
        <authorList>
            <person name="Drace K.M."/>
        </authorList>
    </citation>
    <scope>NUCLEOTIDE SEQUENCE [LARGE SCALE GENOMIC DNA]</scope>
    <source>
        <strain evidence="1 2">DRA525</strain>
    </source>
</reference>
<dbReference type="EMBL" id="CP018743">
    <property type="protein sequence ID" value="APO81603.1"/>
    <property type="molecule type" value="Genomic_DNA"/>
</dbReference>